<dbReference type="Proteomes" id="UP000031565">
    <property type="component" value="Unassembled WGS sequence"/>
</dbReference>
<reference evidence="2 3" key="2">
    <citation type="journal article" date="2015" name="MBio">
        <title>Genome sequence of the Drosophila melanogaster male-killing Spiroplasma strain MSRO endosymbiont.</title>
        <authorList>
            <person name="Paredes J.C."/>
            <person name="Herren J.K."/>
            <person name="Schupfer F."/>
            <person name="Marin R."/>
            <person name="Claverol S."/>
            <person name="Kuo C.H."/>
            <person name="Lemaitre B."/>
            <person name="Beven L."/>
        </authorList>
    </citation>
    <scope>NUCLEOTIDE SEQUENCE [LARGE SCALE GENOMIC DNA]</scope>
    <source>
        <strain evidence="2 3">MSRO</strain>
    </source>
</reference>
<name>A0A2P6F9B8_9MOLU</name>
<keyword evidence="3" id="KW-1185">Reference proteome</keyword>
<proteinExistence type="predicted"/>
<dbReference type="EMBL" id="JTLV02000006">
    <property type="protein sequence ID" value="PQM29994.1"/>
    <property type="molecule type" value="Genomic_DNA"/>
</dbReference>
<gene>
    <name evidence="2" type="ORF">SMSRO_SF027090</name>
    <name evidence="1" type="ORF">SMSRO_SF028770</name>
</gene>
<organism evidence="2 3">
    <name type="scientific">Spiroplasma poulsonii</name>
    <dbReference type="NCBI Taxonomy" id="2138"/>
    <lineage>
        <taxon>Bacteria</taxon>
        <taxon>Bacillati</taxon>
        <taxon>Mycoplasmatota</taxon>
        <taxon>Mollicutes</taxon>
        <taxon>Entomoplasmatales</taxon>
        <taxon>Spiroplasmataceae</taxon>
        <taxon>Spiroplasma</taxon>
    </lineage>
</organism>
<reference evidence="2" key="3">
    <citation type="submission" date="2017-11" db="EMBL/GenBank/DDBJ databases">
        <title>Cell-free culture of the endosymbiotic bacteria Spiroplasma poulsonii highlights bacterial genes involved in host-symbiont interactions.</title>
        <authorList>
            <person name="Masson F."/>
            <person name="Calderon Copete S.P."/>
            <person name="Schupfer F."/>
            <person name="Garcia-Arraez G."/>
            <person name="Lemaitre B."/>
        </authorList>
    </citation>
    <scope>NUCLEOTIDE SEQUENCE</scope>
    <source>
        <strain evidence="2">MSRO</strain>
    </source>
</reference>
<protein>
    <submittedName>
        <fullName evidence="2">Uncharacterized protein</fullName>
    </submittedName>
</protein>
<dbReference type="EMBL" id="JTLV02000005">
    <property type="protein sequence ID" value="PQM30052.1"/>
    <property type="molecule type" value="Genomic_DNA"/>
</dbReference>
<reference evidence="2" key="1">
    <citation type="submission" date="2014-10" db="EMBL/GenBank/DDBJ databases">
        <authorList>
            <person name="Seo M.-J."/>
            <person name="Seok Y.J."/>
            <person name="Cha I.-T."/>
        </authorList>
    </citation>
    <scope>NUCLEOTIDE SEQUENCE</scope>
    <source>
        <strain evidence="2">MSRO</strain>
    </source>
</reference>
<dbReference type="AlphaFoldDB" id="A0A2P6F9B8"/>
<evidence type="ECO:0000313" key="1">
    <source>
        <dbReference type="EMBL" id="PQM29994.1"/>
    </source>
</evidence>
<sequence>MFMVLGRRAYLGLTPAYLKVIGSQAQLKAMVNGELYEIPQWEFLYQKVFI</sequence>
<evidence type="ECO:0000313" key="2">
    <source>
        <dbReference type="EMBL" id="PQM30052.1"/>
    </source>
</evidence>
<accession>A0A2P6F9B8</accession>
<evidence type="ECO:0000313" key="3">
    <source>
        <dbReference type="Proteomes" id="UP000031565"/>
    </source>
</evidence>
<comment type="caution">
    <text evidence="2">The sequence shown here is derived from an EMBL/GenBank/DDBJ whole genome shotgun (WGS) entry which is preliminary data.</text>
</comment>